<dbReference type="GeneID" id="17353427"/>
<evidence type="ECO:0000256" key="2">
    <source>
        <dbReference type="ARBA" id="ARBA00012787"/>
    </source>
</evidence>
<evidence type="ECO:0000256" key="3">
    <source>
        <dbReference type="ARBA" id="ARBA00022694"/>
    </source>
</evidence>
<dbReference type="SUPFAM" id="SSF55120">
    <property type="entry name" value="Pseudouridine synthase"/>
    <property type="match status" value="1"/>
</dbReference>
<dbReference type="Pfam" id="PF21237">
    <property type="entry name" value="Pus10_N_euk"/>
    <property type="match status" value="1"/>
</dbReference>
<dbReference type="EMBL" id="GL433849">
    <property type="protein sequence ID" value="EFN53892.1"/>
    <property type="molecule type" value="Genomic_DNA"/>
</dbReference>
<dbReference type="Gene3D" id="3.30.70.2510">
    <property type="match status" value="1"/>
</dbReference>
<feature type="region of interest" description="Disordered" evidence="8">
    <location>
        <begin position="66"/>
        <end position="127"/>
    </location>
</feature>
<keyword evidence="3" id="KW-0819">tRNA processing</keyword>
<dbReference type="EC" id="5.4.99.25" evidence="2"/>
<feature type="compositionally biased region" description="Basic residues" evidence="8">
    <location>
        <begin position="248"/>
        <end position="257"/>
    </location>
</feature>
<dbReference type="AlphaFoldDB" id="E1ZJM8"/>
<dbReference type="Pfam" id="PF21238">
    <property type="entry name" value="Pus10_C"/>
    <property type="match status" value="1"/>
</dbReference>
<dbReference type="GO" id="GO:0003723">
    <property type="term" value="F:RNA binding"/>
    <property type="evidence" value="ECO:0007669"/>
    <property type="project" value="InterPro"/>
</dbReference>
<dbReference type="GO" id="GO:0031119">
    <property type="term" value="P:tRNA pseudouridine synthesis"/>
    <property type="evidence" value="ECO:0007669"/>
    <property type="project" value="TreeGrafter"/>
</dbReference>
<feature type="region of interest" description="Disordered" evidence="8">
    <location>
        <begin position="245"/>
        <end position="272"/>
    </location>
</feature>
<dbReference type="InParanoid" id="E1ZJM8"/>
<protein>
    <recommendedName>
        <fullName evidence="2">tRNA pseudouridine(55) synthase</fullName>
        <ecNumber evidence="2">5.4.99.25</ecNumber>
    </recommendedName>
    <alternativeName>
        <fullName evidence="7">tRNA pseudouridine 55 synthase</fullName>
    </alternativeName>
    <alternativeName>
        <fullName evidence="5">tRNA pseudouridylate synthase</fullName>
    </alternativeName>
    <alternativeName>
        <fullName evidence="6">tRNA-uridine isomerase</fullName>
    </alternativeName>
</protein>
<keyword evidence="4" id="KW-0413">Isomerase</keyword>
<dbReference type="Gene3D" id="3.30.70.3190">
    <property type="match status" value="1"/>
</dbReference>
<evidence type="ECO:0000313" key="12">
    <source>
        <dbReference type="Proteomes" id="UP000008141"/>
    </source>
</evidence>
<sequence length="565" mass="60940">MLADFMPPMEQLAAAPRYVLSLVEEAAALQACAGCCLRLAAVREVAAYSSSDLPHSAAEVLSALGEGQQHSTDQNGPEAGDETSTHQSSAAAGDEGSKRRRLDGTGDNADLQKAEVSGNHGAPVAEQRRATVPSLAAAAAAIAEEFEFESFALEVSLPASLAVRQQALSWRLRQRQQQGQREDVAAALGAAMESTVDIKEAVRLLYSCQLAAALGRPHNPQAELRIALTVTHPNAAAECDWLAPSSGKQRRGRHGHGRQLQQQQQQQPELPAATEAVAQRLGAMPEAAFLASCPASAAQLAPPLSPATVLLQARRRPLHVGGRYLKLRRGIPQSPWFIDGQRKGEGSVQEAIERAVLPAFRADSYKMVSAGREDIDVRMLGSGRPFILEIQNARRAVPAPDQLQRMEAAVLEATAGGVAARGLHCASASQLAALKEGEQDKQKSYMAVCWLPRPLTEADAALLESTRELEILQQTPVRVLHRRANLERPRTVHEMHAMRLAGQPAGYFALRLRAQAGTYIKEFVHGDLSRSRPSLGDLLGCKAQILTLDVLKIHMEFGCPQQQEQ</sequence>
<accession>E1ZJM8</accession>
<gene>
    <name evidence="11" type="ORF">CHLNCDRAFT_136052</name>
</gene>
<dbReference type="STRING" id="554065.E1ZJM8"/>
<keyword evidence="12" id="KW-1185">Reference proteome</keyword>
<dbReference type="InterPro" id="IPR020103">
    <property type="entry name" value="PsdUridine_synth_cat_dom_sf"/>
</dbReference>
<name>E1ZJM8_CHLVA</name>
<evidence type="ECO:0000259" key="9">
    <source>
        <dbReference type="Pfam" id="PF21237"/>
    </source>
</evidence>
<evidence type="ECO:0000313" key="11">
    <source>
        <dbReference type="EMBL" id="EFN53892.1"/>
    </source>
</evidence>
<evidence type="ECO:0000256" key="8">
    <source>
        <dbReference type="SAM" id="MobiDB-lite"/>
    </source>
</evidence>
<feature type="domain" description="Pus10 N-terminal eukaryotes" evidence="9">
    <location>
        <begin position="140"/>
        <end position="244"/>
    </location>
</feature>
<comment type="similarity">
    <text evidence="1">Belongs to the pseudouridine synthase Pus10 family.</text>
</comment>
<evidence type="ECO:0000256" key="5">
    <source>
        <dbReference type="ARBA" id="ARBA00075270"/>
    </source>
</evidence>
<feature type="domain" description="Pus10-like C-terminal" evidence="10">
    <location>
        <begin position="320"/>
        <end position="553"/>
    </location>
</feature>
<dbReference type="GO" id="GO:0160148">
    <property type="term" value="F:tRNA pseudouridine(55) synthase activity"/>
    <property type="evidence" value="ECO:0007669"/>
    <property type="project" value="UniProtKB-EC"/>
</dbReference>
<reference evidence="11 12" key="1">
    <citation type="journal article" date="2010" name="Plant Cell">
        <title>The Chlorella variabilis NC64A genome reveals adaptation to photosymbiosis, coevolution with viruses, and cryptic sex.</title>
        <authorList>
            <person name="Blanc G."/>
            <person name="Duncan G."/>
            <person name="Agarkova I."/>
            <person name="Borodovsky M."/>
            <person name="Gurnon J."/>
            <person name="Kuo A."/>
            <person name="Lindquist E."/>
            <person name="Lucas S."/>
            <person name="Pangilinan J."/>
            <person name="Polle J."/>
            <person name="Salamov A."/>
            <person name="Terry A."/>
            <person name="Yamada T."/>
            <person name="Dunigan D.D."/>
            <person name="Grigoriev I.V."/>
            <person name="Claverie J.M."/>
            <person name="Van Etten J.L."/>
        </authorList>
    </citation>
    <scope>NUCLEOTIDE SEQUENCE [LARGE SCALE GENOMIC DNA]</scope>
    <source>
        <strain evidence="11 12">NC64A</strain>
    </source>
</reference>
<dbReference type="InterPro" id="IPR048742">
    <property type="entry name" value="Pus10_N_euk"/>
</dbReference>
<dbReference type="InterPro" id="IPR048741">
    <property type="entry name" value="Pus10-like_C"/>
</dbReference>
<dbReference type="OMA" id="HEMHAMR"/>
<dbReference type="FunFam" id="3.30.70.2510:FF:000001">
    <property type="entry name" value="tRNA pseudouridine synthase Pus10"/>
    <property type="match status" value="1"/>
</dbReference>
<dbReference type="Proteomes" id="UP000008141">
    <property type="component" value="Unassembled WGS sequence"/>
</dbReference>
<evidence type="ECO:0000256" key="6">
    <source>
        <dbReference type="ARBA" id="ARBA00079393"/>
    </source>
</evidence>
<organism evidence="12">
    <name type="scientific">Chlorella variabilis</name>
    <name type="common">Green alga</name>
    <dbReference type="NCBI Taxonomy" id="554065"/>
    <lineage>
        <taxon>Eukaryota</taxon>
        <taxon>Viridiplantae</taxon>
        <taxon>Chlorophyta</taxon>
        <taxon>core chlorophytes</taxon>
        <taxon>Trebouxiophyceae</taxon>
        <taxon>Chlorellales</taxon>
        <taxon>Chlorellaceae</taxon>
        <taxon>Chlorella clade</taxon>
        <taxon>Chlorella</taxon>
    </lineage>
</organism>
<evidence type="ECO:0000256" key="4">
    <source>
        <dbReference type="ARBA" id="ARBA00023235"/>
    </source>
</evidence>
<dbReference type="RefSeq" id="XP_005845994.1">
    <property type="nucleotide sequence ID" value="XM_005845932.1"/>
</dbReference>
<dbReference type="FunFam" id="3.30.70.3190:FF:000001">
    <property type="entry name" value="tRNA pseudouridine synthase Pus10"/>
    <property type="match status" value="1"/>
</dbReference>
<evidence type="ECO:0000259" key="10">
    <source>
        <dbReference type="Pfam" id="PF21238"/>
    </source>
</evidence>
<dbReference type="InterPro" id="IPR039894">
    <property type="entry name" value="Pus10-like"/>
</dbReference>
<dbReference type="FunCoup" id="E1ZJM8">
    <property type="interactions" value="1524"/>
</dbReference>
<dbReference type="KEGG" id="cvr:CHLNCDRAFT_136052"/>
<feature type="compositionally biased region" description="Low complexity" evidence="8">
    <location>
        <begin position="258"/>
        <end position="267"/>
    </location>
</feature>
<evidence type="ECO:0000256" key="7">
    <source>
        <dbReference type="ARBA" id="ARBA00083669"/>
    </source>
</evidence>
<proteinExistence type="inferred from homology"/>
<dbReference type="PANTHER" id="PTHR21568">
    <property type="entry name" value="TRNA PSEUDOURIDINE SYNTHASE PUS10"/>
    <property type="match status" value="1"/>
</dbReference>
<evidence type="ECO:0000256" key="1">
    <source>
        <dbReference type="ARBA" id="ARBA00009652"/>
    </source>
</evidence>
<dbReference type="OrthoDB" id="271937at2759"/>
<dbReference type="PANTHER" id="PTHR21568:SF0">
    <property type="entry name" value="TRNA PSEUDOURIDINE SYNTHASE PUS10"/>
    <property type="match status" value="1"/>
</dbReference>
<dbReference type="eggNOG" id="KOG2364">
    <property type="taxonomic scope" value="Eukaryota"/>
</dbReference>